<dbReference type="EMBL" id="JBHSOE010000308">
    <property type="protein sequence ID" value="MFC5661335.1"/>
    <property type="molecule type" value="Genomic_DNA"/>
</dbReference>
<dbReference type="Proteomes" id="UP001596065">
    <property type="component" value="Unassembled WGS sequence"/>
</dbReference>
<evidence type="ECO:0000313" key="1">
    <source>
        <dbReference type="EMBL" id="MFC5661335.1"/>
    </source>
</evidence>
<comment type="caution">
    <text evidence="1">The sequence shown here is derived from an EMBL/GenBank/DDBJ whole genome shotgun (WGS) entry which is preliminary data.</text>
</comment>
<evidence type="ECO:0000313" key="2">
    <source>
        <dbReference type="Proteomes" id="UP001596065"/>
    </source>
</evidence>
<feature type="non-terminal residue" evidence="1">
    <location>
        <position position="95"/>
    </location>
</feature>
<accession>A0ABW0WTF2</accession>
<protein>
    <recommendedName>
        <fullName evidence="3">Flagellin</fullName>
    </recommendedName>
</protein>
<gene>
    <name evidence="1" type="ORF">ACFP3J_38940</name>
</gene>
<dbReference type="Gene3D" id="1.20.5.340">
    <property type="match status" value="1"/>
</dbReference>
<dbReference type="RefSeq" id="WP_382467233.1">
    <property type="nucleotide sequence ID" value="NZ_JBHSOE010000308.1"/>
</dbReference>
<proteinExistence type="predicted"/>
<evidence type="ECO:0008006" key="3">
    <source>
        <dbReference type="Google" id="ProtNLM"/>
    </source>
</evidence>
<feature type="non-terminal residue" evidence="1">
    <location>
        <position position="1"/>
    </location>
</feature>
<name>A0ABW0WTF2_STRNO</name>
<keyword evidence="2" id="KW-1185">Reference proteome</keyword>
<sequence length="95" mass="9844">FQLTTFLSGGAMYFDDFHVLDVTDEKDIAANAGAISQMNTRVTAAEGAITTQAQQLTKLSGDLAVTNAAVSKKGEQSAVTGLTTRMTSAEGKLGS</sequence>
<reference evidence="2" key="1">
    <citation type="journal article" date="2019" name="Int. J. Syst. Evol. Microbiol.">
        <title>The Global Catalogue of Microorganisms (GCM) 10K type strain sequencing project: providing services to taxonomists for standard genome sequencing and annotation.</title>
        <authorList>
            <consortium name="The Broad Institute Genomics Platform"/>
            <consortium name="The Broad Institute Genome Sequencing Center for Infectious Disease"/>
            <person name="Wu L."/>
            <person name="Ma J."/>
        </authorList>
    </citation>
    <scope>NUCLEOTIDE SEQUENCE [LARGE SCALE GENOMIC DNA]</scope>
    <source>
        <strain evidence="2">KCTC 5701</strain>
    </source>
</reference>
<organism evidence="1 2">
    <name type="scientific">Streptomyces nogalater</name>
    <dbReference type="NCBI Taxonomy" id="38314"/>
    <lineage>
        <taxon>Bacteria</taxon>
        <taxon>Bacillati</taxon>
        <taxon>Actinomycetota</taxon>
        <taxon>Actinomycetes</taxon>
        <taxon>Kitasatosporales</taxon>
        <taxon>Streptomycetaceae</taxon>
        <taxon>Streptomyces</taxon>
    </lineage>
</organism>